<dbReference type="PANTHER" id="PTHR42693:SF49">
    <property type="entry name" value="SULFATASE N-TERMINAL DOMAIN-CONTAINING PROTEIN"/>
    <property type="match status" value="1"/>
</dbReference>
<reference evidence="7" key="1">
    <citation type="submission" date="2009-08" db="EMBL/GenBank/DDBJ databases">
        <title>Annotation of Salpingoeca rosetta.</title>
        <authorList>
            <consortium name="The Broad Institute Genome Sequencing Platform"/>
            <person name="Russ C."/>
            <person name="Cuomo C."/>
            <person name="Burger G."/>
            <person name="Gray M.W."/>
            <person name="Holland P.W.H."/>
            <person name="King N."/>
            <person name="Lang F.B.F."/>
            <person name="Roger A.J."/>
            <person name="Ruiz-Trillo I."/>
            <person name="Young S.K."/>
            <person name="Zeng Q."/>
            <person name="Gargeya S."/>
            <person name="Alvarado L."/>
            <person name="Berlin A."/>
            <person name="Chapman S.B."/>
            <person name="Chen Z."/>
            <person name="Freedman E."/>
            <person name="Gellesch M."/>
            <person name="Goldberg J."/>
            <person name="Griggs A."/>
            <person name="Gujja S."/>
            <person name="Heilman E."/>
            <person name="Heiman D."/>
            <person name="Howarth C."/>
            <person name="Mehta T."/>
            <person name="Neiman D."/>
            <person name="Pearson M."/>
            <person name="Roberts A."/>
            <person name="Saif S."/>
            <person name="Shea T."/>
            <person name="Shenoy N."/>
            <person name="Sisk P."/>
            <person name="Stolte C."/>
            <person name="Sykes S."/>
            <person name="White J."/>
            <person name="Yandava C."/>
            <person name="Haas B."/>
            <person name="Nusbaum C."/>
            <person name="Birren B."/>
        </authorList>
    </citation>
    <scope>NUCLEOTIDE SEQUENCE [LARGE SCALE GENOMIC DNA]</scope>
    <source>
        <strain evidence="7">ATCC 50818</strain>
    </source>
</reference>
<evidence type="ECO:0000256" key="2">
    <source>
        <dbReference type="ARBA" id="ARBA00022723"/>
    </source>
</evidence>
<evidence type="ECO:0000256" key="4">
    <source>
        <dbReference type="ARBA" id="ARBA00022837"/>
    </source>
</evidence>
<dbReference type="Gene3D" id="3.30.1120.10">
    <property type="match status" value="1"/>
</dbReference>
<dbReference type="EMBL" id="GL832958">
    <property type="protein sequence ID" value="EGD80750.1"/>
    <property type="molecule type" value="Genomic_DNA"/>
</dbReference>
<gene>
    <name evidence="7" type="ORF">PTSG_01338</name>
</gene>
<dbReference type="GO" id="GO:0004065">
    <property type="term" value="F:arylsulfatase activity"/>
    <property type="evidence" value="ECO:0007669"/>
    <property type="project" value="TreeGrafter"/>
</dbReference>
<dbReference type="Proteomes" id="UP000007799">
    <property type="component" value="Unassembled WGS sequence"/>
</dbReference>
<feature type="chain" id="PRO_5003288256" description="Sulfatase N-terminal domain-containing protein" evidence="5">
    <location>
        <begin position="30"/>
        <end position="602"/>
    </location>
</feature>
<dbReference type="RefSeq" id="XP_004997311.1">
    <property type="nucleotide sequence ID" value="XM_004997254.1"/>
</dbReference>
<feature type="signal peptide" evidence="5">
    <location>
        <begin position="1"/>
        <end position="29"/>
    </location>
</feature>
<dbReference type="STRING" id="946362.F2U022"/>
<dbReference type="KEGG" id="sre:PTSG_01338"/>
<evidence type="ECO:0000256" key="3">
    <source>
        <dbReference type="ARBA" id="ARBA00022801"/>
    </source>
</evidence>
<dbReference type="Pfam" id="PF00884">
    <property type="entry name" value="Sulfatase"/>
    <property type="match status" value="1"/>
</dbReference>
<dbReference type="PROSITE" id="PS00523">
    <property type="entry name" value="SULFATASE_1"/>
    <property type="match status" value="1"/>
</dbReference>
<dbReference type="InterPro" id="IPR000917">
    <property type="entry name" value="Sulfatase_N"/>
</dbReference>
<keyword evidence="2" id="KW-0479">Metal-binding</keyword>
<dbReference type="CDD" id="cd16026">
    <property type="entry name" value="GALNS_like"/>
    <property type="match status" value="1"/>
</dbReference>
<sequence length="602" mass="66287">MTMRTTMMRDVALLLVLLWLGCCVAAAAAAGGGDDDAGTAPTPSEPRRKPSFVIFLADDMGYGDVTYYGAPTTHTPNIDRIIREGKDFRQFYAAASVCSPSRAGLMTGRDPVRMGIFSRILRPSLRVFFPWNTSSMPSNETTIAGLLKTANYTSHYVGKWHLGHVNALPVHRGFDGFFGIPYSHDMCSEVYGVEDLPIVNRAVPPLPLMRNADILEQPADFSSATDRFTDEAVKFVHEHADQPFFLVVSYYQPHIPHVTPLRYKFHSLRGPFGDSVQEMDVSIGQVMQAIKDAGIDDNTLVMVTSDNGPWVDSGIDGGSPGPMRGAKGTTWEGGTRVVSAFRWPGVIEPLTTEMTPVSMMDLFSTFGHIAGLNVTSTPDFATDSHSFAHLLNSSYAPSAKSRPAIYYFYHDVLMAIRMGPFKLHKYTRCAYCYEEPVPQDPPLLFNIDHDPGEQHPLSVEDHLLIVDALEAEYDRYLSTISPRQPLFDQFKLDAAPCCSPQPYLQPCNCTHANMTVGEAAQSVSPNRQSTSPASAKIRKAAKALYTMLEKKHPDLLTDKLTSEEVSAAFESLIGSPMEPVMQCMLGGEPSLEGYEEDEALFA</sequence>
<proteinExistence type="inferred from homology"/>
<keyword evidence="8" id="KW-1185">Reference proteome</keyword>
<dbReference type="OMA" id="PPNIVMF"/>
<dbReference type="InParanoid" id="F2U022"/>
<evidence type="ECO:0000259" key="6">
    <source>
        <dbReference type="Pfam" id="PF00884"/>
    </source>
</evidence>
<dbReference type="SUPFAM" id="SSF53649">
    <property type="entry name" value="Alkaline phosphatase-like"/>
    <property type="match status" value="1"/>
</dbReference>
<dbReference type="PANTHER" id="PTHR42693">
    <property type="entry name" value="ARYLSULFATASE FAMILY MEMBER"/>
    <property type="match status" value="1"/>
</dbReference>
<accession>F2U022</accession>
<feature type="domain" description="Sulfatase N-terminal" evidence="6">
    <location>
        <begin position="51"/>
        <end position="371"/>
    </location>
</feature>
<evidence type="ECO:0000256" key="1">
    <source>
        <dbReference type="ARBA" id="ARBA00008779"/>
    </source>
</evidence>
<organism evidence="8">
    <name type="scientific">Salpingoeca rosetta (strain ATCC 50818 / BSB-021)</name>
    <dbReference type="NCBI Taxonomy" id="946362"/>
    <lineage>
        <taxon>Eukaryota</taxon>
        <taxon>Choanoflagellata</taxon>
        <taxon>Craspedida</taxon>
        <taxon>Salpingoecidae</taxon>
        <taxon>Salpingoeca</taxon>
    </lineage>
</organism>
<evidence type="ECO:0000313" key="8">
    <source>
        <dbReference type="Proteomes" id="UP000007799"/>
    </source>
</evidence>
<dbReference type="Pfam" id="PF14707">
    <property type="entry name" value="Sulfatase_C"/>
    <property type="match status" value="1"/>
</dbReference>
<protein>
    <recommendedName>
        <fullName evidence="6">Sulfatase N-terminal domain-containing protein</fullName>
    </recommendedName>
</protein>
<comment type="similarity">
    <text evidence="1">Belongs to the sulfatase family.</text>
</comment>
<evidence type="ECO:0000313" key="7">
    <source>
        <dbReference type="EMBL" id="EGD80750.1"/>
    </source>
</evidence>
<keyword evidence="4" id="KW-0106">Calcium</keyword>
<dbReference type="AlphaFoldDB" id="F2U022"/>
<dbReference type="InterPro" id="IPR017850">
    <property type="entry name" value="Alkaline_phosphatase_core_sf"/>
</dbReference>
<dbReference type="GO" id="GO:0046872">
    <property type="term" value="F:metal ion binding"/>
    <property type="evidence" value="ECO:0007669"/>
    <property type="project" value="UniProtKB-KW"/>
</dbReference>
<dbReference type="InterPro" id="IPR050738">
    <property type="entry name" value="Sulfatase"/>
</dbReference>
<dbReference type="PROSITE" id="PS51257">
    <property type="entry name" value="PROKAR_LIPOPROTEIN"/>
    <property type="match status" value="1"/>
</dbReference>
<name>F2U022_SALR5</name>
<dbReference type="Gene3D" id="3.40.720.10">
    <property type="entry name" value="Alkaline Phosphatase, subunit A"/>
    <property type="match status" value="1"/>
</dbReference>
<dbReference type="eggNOG" id="KOG3867">
    <property type="taxonomic scope" value="Eukaryota"/>
</dbReference>
<keyword evidence="3" id="KW-0378">Hydrolase</keyword>
<evidence type="ECO:0000256" key="5">
    <source>
        <dbReference type="SAM" id="SignalP"/>
    </source>
</evidence>
<dbReference type="InterPro" id="IPR024607">
    <property type="entry name" value="Sulfatase_CS"/>
</dbReference>
<dbReference type="GeneID" id="16077908"/>
<dbReference type="OrthoDB" id="103349at2759"/>
<keyword evidence="5" id="KW-0732">Signal</keyword>